<protein>
    <submittedName>
        <fullName evidence="2">Uncharacterized protein</fullName>
    </submittedName>
</protein>
<sequence>MSDDGKKETCEHCPGGLDKKCRVFLEAVGASYHWYGNICTSNRTGGPASIAIAAEHPYWRLSHHAAGGGKQKSTPSMNTENFF</sequence>
<feature type="compositionally biased region" description="Polar residues" evidence="1">
    <location>
        <begin position="71"/>
        <end position="83"/>
    </location>
</feature>
<dbReference type="AlphaFoldDB" id="A0A151MPQ7"/>
<evidence type="ECO:0000313" key="3">
    <source>
        <dbReference type="Proteomes" id="UP000050525"/>
    </source>
</evidence>
<comment type="caution">
    <text evidence="2">The sequence shown here is derived from an EMBL/GenBank/DDBJ whole genome shotgun (WGS) entry which is preliminary data.</text>
</comment>
<gene>
    <name evidence="2" type="ORF">Y1Q_0002150</name>
</gene>
<name>A0A151MPQ7_ALLMI</name>
<evidence type="ECO:0000313" key="2">
    <source>
        <dbReference type="EMBL" id="KYO26521.1"/>
    </source>
</evidence>
<organism evidence="2 3">
    <name type="scientific">Alligator mississippiensis</name>
    <name type="common">American alligator</name>
    <dbReference type="NCBI Taxonomy" id="8496"/>
    <lineage>
        <taxon>Eukaryota</taxon>
        <taxon>Metazoa</taxon>
        <taxon>Chordata</taxon>
        <taxon>Craniata</taxon>
        <taxon>Vertebrata</taxon>
        <taxon>Euteleostomi</taxon>
        <taxon>Archelosauria</taxon>
        <taxon>Archosauria</taxon>
        <taxon>Crocodylia</taxon>
        <taxon>Alligatoridae</taxon>
        <taxon>Alligatorinae</taxon>
        <taxon>Alligator</taxon>
    </lineage>
</organism>
<dbReference type="EMBL" id="AKHW03005470">
    <property type="protein sequence ID" value="KYO26521.1"/>
    <property type="molecule type" value="Genomic_DNA"/>
</dbReference>
<keyword evidence="3" id="KW-1185">Reference proteome</keyword>
<feature type="region of interest" description="Disordered" evidence="1">
    <location>
        <begin position="64"/>
        <end position="83"/>
    </location>
</feature>
<accession>A0A151MPQ7</accession>
<proteinExistence type="predicted"/>
<dbReference type="Proteomes" id="UP000050525">
    <property type="component" value="Unassembled WGS sequence"/>
</dbReference>
<evidence type="ECO:0000256" key="1">
    <source>
        <dbReference type="SAM" id="MobiDB-lite"/>
    </source>
</evidence>
<reference evidence="2 3" key="1">
    <citation type="journal article" date="2012" name="Genome Biol.">
        <title>Sequencing three crocodilian genomes to illuminate the evolution of archosaurs and amniotes.</title>
        <authorList>
            <person name="St John J.A."/>
            <person name="Braun E.L."/>
            <person name="Isberg S.R."/>
            <person name="Miles L.G."/>
            <person name="Chong A.Y."/>
            <person name="Gongora J."/>
            <person name="Dalzell P."/>
            <person name="Moran C."/>
            <person name="Bed'hom B."/>
            <person name="Abzhanov A."/>
            <person name="Burgess S.C."/>
            <person name="Cooksey A.M."/>
            <person name="Castoe T.A."/>
            <person name="Crawford N.G."/>
            <person name="Densmore L.D."/>
            <person name="Drew J.C."/>
            <person name="Edwards S.V."/>
            <person name="Faircloth B.C."/>
            <person name="Fujita M.K."/>
            <person name="Greenwold M.J."/>
            <person name="Hoffmann F.G."/>
            <person name="Howard J.M."/>
            <person name="Iguchi T."/>
            <person name="Janes D.E."/>
            <person name="Khan S.Y."/>
            <person name="Kohno S."/>
            <person name="de Koning A.J."/>
            <person name="Lance S.L."/>
            <person name="McCarthy F.M."/>
            <person name="McCormack J.E."/>
            <person name="Merchant M.E."/>
            <person name="Peterson D.G."/>
            <person name="Pollock D.D."/>
            <person name="Pourmand N."/>
            <person name="Raney B.J."/>
            <person name="Roessler K.A."/>
            <person name="Sanford J.R."/>
            <person name="Sawyer R.H."/>
            <person name="Schmidt C.J."/>
            <person name="Triplett E.W."/>
            <person name="Tuberville T.D."/>
            <person name="Venegas-Anaya M."/>
            <person name="Howard J.T."/>
            <person name="Jarvis E.D."/>
            <person name="Guillette L.J.Jr."/>
            <person name="Glenn T.C."/>
            <person name="Green R.E."/>
            <person name="Ray D.A."/>
        </authorList>
    </citation>
    <scope>NUCLEOTIDE SEQUENCE [LARGE SCALE GENOMIC DNA]</scope>
    <source>
        <strain evidence="2">KSC_2009_1</strain>
    </source>
</reference>